<reference evidence="2" key="1">
    <citation type="journal article" date="2015" name="Nature">
        <title>Complex archaea that bridge the gap between prokaryotes and eukaryotes.</title>
        <authorList>
            <person name="Spang A."/>
            <person name="Saw J.H."/>
            <person name="Jorgensen S.L."/>
            <person name="Zaremba-Niedzwiedzka K."/>
            <person name="Martijn J."/>
            <person name="Lind A.E."/>
            <person name="van Eijk R."/>
            <person name="Schleper C."/>
            <person name="Guy L."/>
            <person name="Ettema T.J."/>
        </authorList>
    </citation>
    <scope>NUCLEOTIDE SEQUENCE</scope>
</reference>
<comment type="caution">
    <text evidence="2">The sequence shown here is derived from an EMBL/GenBank/DDBJ whole genome shotgun (WGS) entry which is preliminary data.</text>
</comment>
<sequence length="296" mass="34019">MINFNKDCLTIIFWDVQHGNAIYIKTPNNTQIIYDLGIGDYNGNNSKFSPLLFLRKKYGIQKFDQIIISHPDLDHLADILNLASFSFHRFSRPHNITKNEIQEKINKSENETQKDIFREYLSLTEKYKYNVTPETDPTRPENNGGVNIELFYPLPDIMTNRTNNHSIVALISYASSKVMLTGDNESASWKELLVDQRFQKEIENTDIILASHHGRESGYYPDLFKFFKPDLTIVSDGHVCDTSATSRYSAISKGWAVFDQNGKSNERKCVTTRNDGMVVVKIGYDNDGRPYLNVRI</sequence>
<organism evidence="2">
    <name type="scientific">marine sediment metagenome</name>
    <dbReference type="NCBI Taxonomy" id="412755"/>
    <lineage>
        <taxon>unclassified sequences</taxon>
        <taxon>metagenomes</taxon>
        <taxon>ecological metagenomes</taxon>
    </lineage>
</organism>
<dbReference type="EMBL" id="LAZR01003878">
    <property type="protein sequence ID" value="KKN13846.1"/>
    <property type="molecule type" value="Genomic_DNA"/>
</dbReference>
<dbReference type="Pfam" id="PF00753">
    <property type="entry name" value="Lactamase_B"/>
    <property type="match status" value="1"/>
</dbReference>
<name>A0A0F9QL71_9ZZZZ</name>
<dbReference type="InterPro" id="IPR001279">
    <property type="entry name" value="Metallo-B-lactamas"/>
</dbReference>
<dbReference type="Gene3D" id="3.60.15.10">
    <property type="entry name" value="Ribonuclease Z/Hydroxyacylglutathione hydrolase-like"/>
    <property type="match status" value="1"/>
</dbReference>
<dbReference type="InterPro" id="IPR036866">
    <property type="entry name" value="RibonucZ/Hydroxyglut_hydro"/>
</dbReference>
<dbReference type="PANTHER" id="PTHR30619:SF1">
    <property type="entry name" value="RECOMBINATION PROTEIN 2"/>
    <property type="match status" value="1"/>
</dbReference>
<feature type="domain" description="Metallo-beta-lactamase" evidence="1">
    <location>
        <begin position="16"/>
        <end position="186"/>
    </location>
</feature>
<dbReference type="AlphaFoldDB" id="A0A0F9QL71"/>
<dbReference type="PANTHER" id="PTHR30619">
    <property type="entry name" value="DNA INTERNALIZATION/COMPETENCE PROTEIN COMEC/REC2"/>
    <property type="match status" value="1"/>
</dbReference>
<evidence type="ECO:0000313" key="2">
    <source>
        <dbReference type="EMBL" id="KKN13846.1"/>
    </source>
</evidence>
<gene>
    <name evidence="2" type="ORF">LCGC14_1002170</name>
</gene>
<dbReference type="SUPFAM" id="SSF56281">
    <property type="entry name" value="Metallo-hydrolase/oxidoreductase"/>
    <property type="match status" value="1"/>
</dbReference>
<proteinExistence type="predicted"/>
<accession>A0A0F9QL71</accession>
<evidence type="ECO:0000259" key="1">
    <source>
        <dbReference type="Pfam" id="PF00753"/>
    </source>
</evidence>
<dbReference type="InterPro" id="IPR052159">
    <property type="entry name" value="Competence_DNA_uptake"/>
</dbReference>
<protein>
    <recommendedName>
        <fullName evidence="1">Metallo-beta-lactamase domain-containing protein</fullName>
    </recommendedName>
</protein>